<dbReference type="AlphaFoldDB" id="A0A3E1NE35"/>
<evidence type="ECO:0000313" key="1">
    <source>
        <dbReference type="EMBL" id="RFM26137.1"/>
    </source>
</evidence>
<dbReference type="Proteomes" id="UP000261284">
    <property type="component" value="Unassembled WGS sequence"/>
</dbReference>
<reference evidence="1 2" key="1">
    <citation type="submission" date="2018-08" db="EMBL/GenBank/DDBJ databases">
        <title>Chitinophagaceae sp. K23C18032701, a novel bacterium isolated from forest soil.</title>
        <authorList>
            <person name="Wang C."/>
        </authorList>
    </citation>
    <scope>NUCLEOTIDE SEQUENCE [LARGE SCALE GENOMIC DNA]</scope>
    <source>
        <strain evidence="1 2">K23C18032701</strain>
    </source>
</reference>
<gene>
    <name evidence="1" type="ORF">DXN05_21265</name>
</gene>
<keyword evidence="2" id="KW-1185">Reference proteome</keyword>
<comment type="caution">
    <text evidence="1">The sequence shown here is derived from an EMBL/GenBank/DDBJ whole genome shotgun (WGS) entry which is preliminary data.</text>
</comment>
<sequence length="59" mass="6341">MEADLIAAGRAGVLIGMMWLHQVGCGDTANGSKLVRAAQAAADIIRRCRCPHRQLTPLR</sequence>
<proteinExistence type="predicted"/>
<organism evidence="1 2">
    <name type="scientific">Deminuibacter soli</name>
    <dbReference type="NCBI Taxonomy" id="2291815"/>
    <lineage>
        <taxon>Bacteria</taxon>
        <taxon>Pseudomonadati</taxon>
        <taxon>Bacteroidota</taxon>
        <taxon>Chitinophagia</taxon>
        <taxon>Chitinophagales</taxon>
        <taxon>Chitinophagaceae</taxon>
        <taxon>Deminuibacter</taxon>
    </lineage>
</organism>
<accession>A0A3E1NE35</accession>
<protein>
    <submittedName>
        <fullName evidence="1">Uncharacterized protein</fullName>
    </submittedName>
</protein>
<dbReference type="EMBL" id="QTJU01000011">
    <property type="protein sequence ID" value="RFM26137.1"/>
    <property type="molecule type" value="Genomic_DNA"/>
</dbReference>
<name>A0A3E1NE35_9BACT</name>
<evidence type="ECO:0000313" key="2">
    <source>
        <dbReference type="Proteomes" id="UP000261284"/>
    </source>
</evidence>